<gene>
    <name evidence="2" type="ordered locus">BCA_2074</name>
</gene>
<dbReference type="Gene3D" id="3.30.1120.70">
    <property type="match status" value="1"/>
</dbReference>
<dbReference type="KEGG" id="bcx:BCA_2074"/>
<sequence length="433" mass="48597">MGLFDYFNKKNDVEERSLYRGDGSALALTMLLGGGIVKADQLKSIPTAKTSLELICNSIAQLPIYLYKEQNGEIVKVPNDKRVMLLNNEPNEFTDSVQFKRKLVEDYILYGKALSYVERAGNKVLHLHGLDADKVQFKKFTDDGVAWSKIEVQYMGVGGAKILPYDNILLIDSGSNGVLKSGERTLQLALNEVEFSKSLLENFALPTGVIETTNKLSENAVKRLRRGWELLYAGARNAGRTVILEEGLKYKPISLKPDELQLTDSKKVTTSEIARLFNVPESMINSNLNKYNSNAAENLHFLQYTLSPIISAIESALDKSLLLYWEKEDGYYFRFDVNEILRGTPKEQVETIGLALEKGLLSINEARTMLDKNPIQKDYFMWSLGDILYDAEKDEFTVPNTSIAIGDEKLPENKTEKSDKMAGDTKNENGTTS</sequence>
<evidence type="ECO:0000313" key="2">
    <source>
        <dbReference type="EMBL" id="ACO27287.1"/>
    </source>
</evidence>
<dbReference type="NCBIfam" id="TIGR01537">
    <property type="entry name" value="portal_HK97"/>
    <property type="match status" value="1"/>
</dbReference>
<feature type="compositionally biased region" description="Basic and acidic residues" evidence="1">
    <location>
        <begin position="406"/>
        <end position="427"/>
    </location>
</feature>
<evidence type="ECO:0000313" key="3">
    <source>
        <dbReference type="Proteomes" id="UP000002210"/>
    </source>
</evidence>
<dbReference type="AlphaFoldDB" id="A0A158RJI1"/>
<organism evidence="2 3">
    <name type="scientific">Bacillus cereus (strain 03BB102)</name>
    <dbReference type="NCBI Taxonomy" id="572264"/>
    <lineage>
        <taxon>Bacteria</taxon>
        <taxon>Bacillati</taxon>
        <taxon>Bacillota</taxon>
        <taxon>Bacilli</taxon>
        <taxon>Bacillales</taxon>
        <taxon>Bacillaceae</taxon>
        <taxon>Bacillus</taxon>
        <taxon>Bacillus cereus group</taxon>
    </lineage>
</organism>
<dbReference type="Pfam" id="PF04860">
    <property type="entry name" value="Phage_portal"/>
    <property type="match status" value="1"/>
</dbReference>
<dbReference type="Gene3D" id="1.20.1270.210">
    <property type="match status" value="1"/>
</dbReference>
<dbReference type="PATRIC" id="fig|572264.18.peg.2020"/>
<accession>A0A158RJI1</accession>
<feature type="region of interest" description="Disordered" evidence="1">
    <location>
        <begin position="402"/>
        <end position="433"/>
    </location>
</feature>
<dbReference type="InterPro" id="IPR006427">
    <property type="entry name" value="Portal_HK97"/>
</dbReference>
<evidence type="ECO:0000256" key="1">
    <source>
        <dbReference type="SAM" id="MobiDB-lite"/>
    </source>
</evidence>
<name>A0A158RJI1_BACC3</name>
<dbReference type="Gene3D" id="3.40.140.120">
    <property type="match status" value="1"/>
</dbReference>
<dbReference type="EMBL" id="CP001407">
    <property type="protein sequence ID" value="ACO27287.1"/>
    <property type="molecule type" value="Genomic_DNA"/>
</dbReference>
<proteinExistence type="predicted"/>
<dbReference type="InterPro" id="IPR006944">
    <property type="entry name" value="Phage/GTA_portal"/>
</dbReference>
<dbReference type="Proteomes" id="UP000002210">
    <property type="component" value="Chromosome"/>
</dbReference>
<dbReference type="RefSeq" id="WP_000522351.1">
    <property type="nucleotide sequence ID" value="NC_012472.1"/>
</dbReference>
<protein>
    <submittedName>
        <fullName evidence="2">Phage portal protein, HK97 family</fullName>
    </submittedName>
</protein>
<reference evidence="2 3" key="1">
    <citation type="submission" date="2009-02" db="EMBL/GenBank/DDBJ databases">
        <title>Genome sequence of Bacillus cereus 03BB102.</title>
        <authorList>
            <person name="Dodson R.J."/>
            <person name="Jackson P."/>
            <person name="Munk A.C."/>
            <person name="Brettin T."/>
            <person name="Bruce D."/>
            <person name="Detter C."/>
            <person name="Tapia R."/>
            <person name="Han C."/>
            <person name="Sutton G."/>
            <person name="Sims D."/>
        </authorList>
    </citation>
    <scope>NUCLEOTIDE SEQUENCE [LARGE SCALE GENOMIC DNA]</scope>
    <source>
        <strain evidence="2 3">03BB102</strain>
    </source>
</reference>